<evidence type="ECO:0000313" key="3">
    <source>
        <dbReference type="Proteomes" id="UP001596958"/>
    </source>
</evidence>
<dbReference type="RefSeq" id="WP_377099409.1">
    <property type="nucleotide sequence ID" value="NZ_JBHTHU010000005.1"/>
</dbReference>
<sequence>MKKIFAGMWLLILAVAIASLFWYNDLKYRIPTPVPIGYQPVAQGQLINLPVLKAYDKKPVLLHFFNPACPCSRFNIRTVKALIKQYGSEVNFIIVVISNKPYTVSEIQDKFGSNLPVLFNGIYAKTCGVYSTPQAVLLDPEHRLNYRGNYNSSRYCTDEKTAYAKIAINEMLANNTRVKFSQFALRAYGCQLPNCNKN</sequence>
<evidence type="ECO:0000259" key="1">
    <source>
        <dbReference type="PROSITE" id="PS51352"/>
    </source>
</evidence>
<accession>A0ABW2YX13</accession>
<protein>
    <submittedName>
        <fullName evidence="2">Thioredoxin fold domain-containing protein</fullName>
    </submittedName>
</protein>
<proteinExistence type="predicted"/>
<evidence type="ECO:0000313" key="2">
    <source>
        <dbReference type="EMBL" id="MFD0750285.1"/>
    </source>
</evidence>
<dbReference type="EMBL" id="JBHTHU010000005">
    <property type="protein sequence ID" value="MFD0750285.1"/>
    <property type="molecule type" value="Genomic_DNA"/>
</dbReference>
<name>A0ABW2YX13_9SPHI</name>
<dbReference type="Pfam" id="PF20029">
    <property type="entry name" value="DUF6436"/>
    <property type="match status" value="1"/>
</dbReference>
<dbReference type="InterPro" id="IPR013766">
    <property type="entry name" value="Thioredoxin_domain"/>
</dbReference>
<dbReference type="InterPro" id="IPR045494">
    <property type="entry name" value="DUF6436"/>
</dbReference>
<gene>
    <name evidence="2" type="ORF">ACFQZS_09045</name>
</gene>
<dbReference type="Gene3D" id="3.40.30.10">
    <property type="entry name" value="Glutaredoxin"/>
    <property type="match status" value="1"/>
</dbReference>
<reference evidence="3" key="1">
    <citation type="journal article" date="2019" name="Int. J. Syst. Evol. Microbiol.">
        <title>The Global Catalogue of Microorganisms (GCM) 10K type strain sequencing project: providing services to taxonomists for standard genome sequencing and annotation.</title>
        <authorList>
            <consortium name="The Broad Institute Genomics Platform"/>
            <consortium name="The Broad Institute Genome Sequencing Center for Infectious Disease"/>
            <person name="Wu L."/>
            <person name="Ma J."/>
        </authorList>
    </citation>
    <scope>NUCLEOTIDE SEQUENCE [LARGE SCALE GENOMIC DNA]</scope>
    <source>
        <strain evidence="3">CCUG 63418</strain>
    </source>
</reference>
<organism evidence="2 3">
    <name type="scientific">Mucilaginibacter calamicampi</name>
    <dbReference type="NCBI Taxonomy" id="1302352"/>
    <lineage>
        <taxon>Bacteria</taxon>
        <taxon>Pseudomonadati</taxon>
        <taxon>Bacteroidota</taxon>
        <taxon>Sphingobacteriia</taxon>
        <taxon>Sphingobacteriales</taxon>
        <taxon>Sphingobacteriaceae</taxon>
        <taxon>Mucilaginibacter</taxon>
    </lineage>
</organism>
<dbReference type="PROSITE" id="PS51352">
    <property type="entry name" value="THIOREDOXIN_2"/>
    <property type="match status" value="1"/>
</dbReference>
<keyword evidence="3" id="KW-1185">Reference proteome</keyword>
<dbReference type="SUPFAM" id="SSF52833">
    <property type="entry name" value="Thioredoxin-like"/>
    <property type="match status" value="1"/>
</dbReference>
<comment type="caution">
    <text evidence="2">The sequence shown here is derived from an EMBL/GenBank/DDBJ whole genome shotgun (WGS) entry which is preliminary data.</text>
</comment>
<feature type="domain" description="Thioredoxin" evidence="1">
    <location>
        <begin position="28"/>
        <end position="173"/>
    </location>
</feature>
<dbReference type="InterPro" id="IPR036249">
    <property type="entry name" value="Thioredoxin-like_sf"/>
</dbReference>
<dbReference type="Proteomes" id="UP001596958">
    <property type="component" value="Unassembled WGS sequence"/>
</dbReference>